<proteinExistence type="predicted"/>
<reference evidence="6" key="1">
    <citation type="submission" date="2016-06" db="UniProtKB">
        <authorList>
            <consortium name="WormBaseParasite"/>
        </authorList>
    </citation>
    <scope>IDENTIFICATION</scope>
</reference>
<dbReference type="Pfam" id="PF01248">
    <property type="entry name" value="Ribosomal_L7Ae"/>
    <property type="match status" value="1"/>
</dbReference>
<evidence type="ECO:0000313" key="6">
    <source>
        <dbReference type="WBParaSite" id="GPUH_0000868601-mRNA-1"/>
    </source>
</evidence>
<organism evidence="6">
    <name type="scientific">Gongylonema pulchrum</name>
    <dbReference type="NCBI Taxonomy" id="637853"/>
    <lineage>
        <taxon>Eukaryota</taxon>
        <taxon>Metazoa</taxon>
        <taxon>Ecdysozoa</taxon>
        <taxon>Nematoda</taxon>
        <taxon>Chromadorea</taxon>
        <taxon>Rhabditida</taxon>
        <taxon>Spirurina</taxon>
        <taxon>Spiruromorpha</taxon>
        <taxon>Spiruroidea</taxon>
        <taxon>Gongylonematidae</taxon>
        <taxon>Gongylonema</taxon>
    </lineage>
</organism>
<accession>A0A183DIY5</accession>
<dbReference type="SUPFAM" id="SSF55315">
    <property type="entry name" value="L30e-like"/>
    <property type="match status" value="1"/>
</dbReference>
<dbReference type="PANTHER" id="PTHR11843">
    <property type="entry name" value="40S RIBOSOMAL PROTEIN S12"/>
    <property type="match status" value="1"/>
</dbReference>
<dbReference type="InterPro" id="IPR004038">
    <property type="entry name" value="Ribosomal_eL8/eL30/eS12/Gad45"/>
</dbReference>
<keyword evidence="2" id="KW-0687">Ribonucleoprotein</keyword>
<gene>
    <name evidence="4" type="ORF">GPUH_LOCUS8672</name>
</gene>
<feature type="domain" description="Ribosomal protein eL8/eL30/eS12/Gadd45" evidence="3">
    <location>
        <begin position="2"/>
        <end position="45"/>
    </location>
</feature>
<evidence type="ECO:0000256" key="1">
    <source>
        <dbReference type="ARBA" id="ARBA00022980"/>
    </source>
</evidence>
<dbReference type="EMBL" id="UYRT01025887">
    <property type="protein sequence ID" value="VDK64323.1"/>
    <property type="molecule type" value="Genomic_DNA"/>
</dbReference>
<dbReference type="OrthoDB" id="10249311at2759"/>
<dbReference type="Gene3D" id="3.30.1330.30">
    <property type="match status" value="1"/>
</dbReference>
<name>A0A183DIY5_9BILA</name>
<sequence length="62" mass="7066">MYTKLVEALCSEHQIPLIRVKEKKQLGEWIGLCKYDKEGKARKVCLCCISSLARLNSEIAAR</sequence>
<evidence type="ECO:0000313" key="5">
    <source>
        <dbReference type="Proteomes" id="UP000271098"/>
    </source>
</evidence>
<evidence type="ECO:0000313" key="4">
    <source>
        <dbReference type="EMBL" id="VDK64323.1"/>
    </source>
</evidence>
<dbReference type="GO" id="GO:0005840">
    <property type="term" value="C:ribosome"/>
    <property type="evidence" value="ECO:0007669"/>
    <property type="project" value="UniProtKB-KW"/>
</dbReference>
<dbReference type="InterPro" id="IPR029064">
    <property type="entry name" value="Ribosomal_eL30-like_sf"/>
</dbReference>
<evidence type="ECO:0000256" key="2">
    <source>
        <dbReference type="ARBA" id="ARBA00023274"/>
    </source>
</evidence>
<dbReference type="WBParaSite" id="GPUH_0000868601-mRNA-1">
    <property type="protein sequence ID" value="GPUH_0000868601-mRNA-1"/>
    <property type="gene ID" value="GPUH_0000868601"/>
</dbReference>
<dbReference type="Proteomes" id="UP000271098">
    <property type="component" value="Unassembled WGS sequence"/>
</dbReference>
<keyword evidence="1" id="KW-0689">Ribosomal protein</keyword>
<evidence type="ECO:0000259" key="3">
    <source>
        <dbReference type="Pfam" id="PF01248"/>
    </source>
</evidence>
<protein>
    <submittedName>
        <fullName evidence="6">40S ribosomal protein S12</fullName>
    </submittedName>
</protein>
<keyword evidence="5" id="KW-1185">Reference proteome</keyword>
<dbReference type="GO" id="GO:1990904">
    <property type="term" value="C:ribonucleoprotein complex"/>
    <property type="evidence" value="ECO:0007669"/>
    <property type="project" value="UniProtKB-KW"/>
</dbReference>
<dbReference type="AlphaFoldDB" id="A0A183DIY5"/>
<reference evidence="4 5" key="2">
    <citation type="submission" date="2018-11" db="EMBL/GenBank/DDBJ databases">
        <authorList>
            <consortium name="Pathogen Informatics"/>
        </authorList>
    </citation>
    <scope>NUCLEOTIDE SEQUENCE [LARGE SCALE GENOMIC DNA]</scope>
</reference>